<keyword evidence="8 11" id="KW-0472">Membrane</keyword>
<dbReference type="Pfam" id="PF23188">
    <property type="entry name" value="THU_Piezo1"/>
    <property type="match status" value="1"/>
</dbReference>
<dbReference type="InterPro" id="IPR031805">
    <property type="entry name" value="Piezo_TM25-28"/>
</dbReference>
<evidence type="ECO:0000313" key="18">
    <source>
        <dbReference type="Proteomes" id="UP000663828"/>
    </source>
</evidence>
<comment type="caution">
    <text evidence="17">The sequence shown here is derived from an EMBL/GenBank/DDBJ whole genome shotgun (WGS) entry which is preliminary data.</text>
</comment>
<feature type="transmembrane region" description="Helical" evidence="11">
    <location>
        <begin position="1304"/>
        <end position="1327"/>
    </location>
</feature>
<dbReference type="Proteomes" id="UP000663828">
    <property type="component" value="Unassembled WGS sequence"/>
</dbReference>
<reference evidence="17" key="1">
    <citation type="submission" date="2021-02" db="EMBL/GenBank/DDBJ databases">
        <authorList>
            <person name="Nowell W R."/>
        </authorList>
    </citation>
    <scope>NUCLEOTIDE SEQUENCE</scope>
</reference>
<keyword evidence="9" id="KW-0407">Ion channel</keyword>
<dbReference type="InterPro" id="IPR038389">
    <property type="entry name" value="PSMG2_sf"/>
</dbReference>
<feature type="transmembrane region" description="Helical" evidence="11">
    <location>
        <begin position="331"/>
        <end position="348"/>
    </location>
</feature>
<dbReference type="Pfam" id="PF24874">
    <property type="entry name" value="Piezo_THU9_anchor"/>
    <property type="match status" value="1"/>
</dbReference>
<feature type="transmembrane region" description="Helical" evidence="11">
    <location>
        <begin position="1736"/>
        <end position="1755"/>
    </location>
</feature>
<dbReference type="PANTHER" id="PTHR47049:SF2">
    <property type="entry name" value="PIEZO-TYPE MECHANOSENSITIVE ION CHANNEL HOMOLOG"/>
    <property type="match status" value="1"/>
</dbReference>
<dbReference type="PANTHER" id="PTHR47049">
    <property type="entry name" value="PIEZO-TYPE MECHANOSENSITIVE ION CHANNEL HOMOLOG"/>
    <property type="match status" value="1"/>
</dbReference>
<evidence type="ECO:0000259" key="12">
    <source>
        <dbReference type="Pfam" id="PF12166"/>
    </source>
</evidence>
<comment type="subcellular location">
    <subcellularLocation>
        <location evidence="1">Cell membrane</location>
        <topology evidence="1">Multi-pass membrane protein</topology>
    </subcellularLocation>
</comment>
<feature type="transmembrane region" description="Helical" evidence="11">
    <location>
        <begin position="568"/>
        <end position="589"/>
    </location>
</feature>
<feature type="transmembrane region" description="Helical" evidence="11">
    <location>
        <begin position="693"/>
        <end position="716"/>
    </location>
</feature>
<proteinExistence type="inferred from homology"/>
<gene>
    <name evidence="17" type="ORF">XAT740_LOCUS35103</name>
</gene>
<feature type="transmembrane region" description="Helical" evidence="11">
    <location>
        <begin position="146"/>
        <end position="162"/>
    </location>
</feature>
<feature type="transmembrane region" description="Helical" evidence="11">
    <location>
        <begin position="2372"/>
        <end position="2392"/>
    </location>
</feature>
<feature type="transmembrane region" description="Helical" evidence="11">
    <location>
        <begin position="881"/>
        <end position="910"/>
    </location>
</feature>
<keyword evidence="5 11" id="KW-0812">Transmembrane</keyword>
<feature type="transmembrane region" description="Helical" evidence="11">
    <location>
        <begin position="174"/>
        <end position="192"/>
    </location>
</feature>
<feature type="transmembrane region" description="Helical" evidence="11">
    <location>
        <begin position="1119"/>
        <end position="1141"/>
    </location>
</feature>
<evidence type="ECO:0008006" key="19">
    <source>
        <dbReference type="Google" id="ProtNLM"/>
    </source>
</evidence>
<dbReference type="EMBL" id="CAJNOR010003489">
    <property type="protein sequence ID" value="CAF1419011.1"/>
    <property type="molecule type" value="Genomic_DNA"/>
</dbReference>
<dbReference type="Gene3D" id="3.40.50.10900">
    <property type="entry name" value="PAC-like subunit"/>
    <property type="match status" value="1"/>
</dbReference>
<feature type="domain" description="Piezo transmembrane helical unit" evidence="14">
    <location>
        <begin position="1693"/>
        <end position="1812"/>
    </location>
</feature>
<evidence type="ECO:0000259" key="13">
    <source>
        <dbReference type="Pfam" id="PF15917"/>
    </source>
</evidence>
<dbReference type="Pfam" id="PF09754">
    <property type="entry name" value="PAC2"/>
    <property type="match status" value="1"/>
</dbReference>
<dbReference type="Pfam" id="PF12166">
    <property type="entry name" value="Piezo_cap"/>
    <property type="match status" value="1"/>
</dbReference>
<feature type="transmembrane region" description="Helical" evidence="11">
    <location>
        <begin position="305"/>
        <end position="325"/>
    </location>
</feature>
<evidence type="ECO:0000256" key="4">
    <source>
        <dbReference type="ARBA" id="ARBA00022475"/>
    </source>
</evidence>
<feature type="transmembrane region" description="Helical" evidence="11">
    <location>
        <begin position="2086"/>
        <end position="2107"/>
    </location>
</feature>
<protein>
    <recommendedName>
        <fullName evidence="19">Piezo-type mechanosensitive ion channel component</fullName>
    </recommendedName>
</protein>
<feature type="transmembrane region" description="Helical" evidence="11">
    <location>
        <begin position="2017"/>
        <end position="2035"/>
    </location>
</feature>
<evidence type="ECO:0000256" key="10">
    <source>
        <dbReference type="SAM" id="MobiDB-lite"/>
    </source>
</evidence>
<dbReference type="InterPro" id="IPR031334">
    <property type="entry name" value="Piezo_cap_dom"/>
</dbReference>
<keyword evidence="3" id="KW-0813">Transport</keyword>
<keyword evidence="7" id="KW-0406">Ion transport</keyword>
<dbReference type="InterPro" id="IPR027272">
    <property type="entry name" value="Piezo"/>
</dbReference>
<feature type="transmembrane region" description="Helical" evidence="11">
    <location>
        <begin position="1268"/>
        <end position="1284"/>
    </location>
</feature>
<feature type="transmembrane region" description="Helical" evidence="11">
    <location>
        <begin position="355"/>
        <end position="375"/>
    </location>
</feature>
<dbReference type="GO" id="GO:0008381">
    <property type="term" value="F:mechanosensitive monoatomic ion channel activity"/>
    <property type="evidence" value="ECO:0007669"/>
    <property type="project" value="InterPro"/>
</dbReference>
<sequence>MYFNKFYANSTERIITGSPASFDSFDIELQHPQILRRREIPTETYDDNDDNHKDQYFTRTYRNPLKSKTFYTRGPDRTHSIDSIVTIPANLASFLSPETVITTSPLAIVEEKKFSFMTRSLLSGLILFLLPIALLSGTLFRYTAISFIYGFLLLLLPWLGTINERNIRTRFRSLILIIVFVSGLAVIAQIIFQSVLLANKPYGHTLLKCTERTQILQYFGLERLDNSNAIRVLRLIFPDIIIFAVSTICIVIIRRSLRASRRRQINDLQTSTTTTTNDITNTSPSSTSSSNLINRKKLWPRLLSVIRRIRLFIQFLIVGFAAFVYPSFINAIYFLFFLIIAFIWSFSIKFGRKFAIFRALLVLYAGMHLIIFYLYQFTFFQQALPPLSLWSNVTGLTAIVINNCTYSEPNVITNLVWSDYINPCAILLLYFYFAFETNRTLFGKKIQSNVTTLQSIEQQIDTRPSLNNQSLMDNTVERRNTLENHSPTAQRRWSLEQPSDQTLQGRAIFIIYSILRVLERQSYLLSLIAMLAWSITYHSLLTLVYLLWACLLWVLPNSRKWCLRMSPFFTIYGGLLLILQYLCGFKIGFDQLSFLSDRHTMEQIGIKINDYHSAFISSTVKAFYMMFFWVTFRQYINERGNANIQPMDGQSLTSSVESYPKRLGRWIVNILTKYWIFVSCGMLLLVSIQNTVVIYRIIYMAFYLFFILSFQLSFGFWRKTAATFHLTIIIYSMIILIGIYIYQFKIVNVFLSERFSKELLISIGLEEVESDVLAVKLLTPSAFLVVNIMQLYYFHSGWMELITMPSDKNIDGLANATLKDIHIYAKENTENTNRLYTQQMLQSESETWQESLYKLYFRVNRRYKQVTYYGWRFAEIHSFKLVLFVMVVVSAIRVSAFNVSLIILAAIGLVLLRLRSLINLLTLIATGLYILASMCYQLEIAKQLIVQRHIFVKNCSQIIPNVTLDESFNHIPNDTAEWFGFKLTSNIGRFIGVYILLTVVLTFDAIARYRQRHRRLSLSVRFNVHLVENRFPVLFEPFAIKDPDEDTYEYDILSYNQADQSMIEFLKYLCNFIFYRFGLEICYITTVIVIGVRLDIVAVLYSVWLGIFLISSRRSIQRLWLVYILFHLIVLPIQYMSVVGAPPFLCFEYPWANVNITGWSQLKRWLYLADYQYRPDASLLIADFFQFLFACQQWRVFAYESNEKDRVYVDAGGSNREIIYDDDVYKNNTTWDFVTNKRHWLDRIKYGIFMYGAWSVLAIVYLAGTTRISLLGLGYLVACFYFLWYGQDFLTKRLALMLRLWNYLIYYCFSVVFIKACLQVVVCIFLYPSTSCKMQSLTSTFCTFVDLLVPCLKSEFKPETNCPSNYKTGNEQCDRSAADASLFMDGFCMIFLLLQKRIFSSYYWEHIVTELRSQAKLASQGAVLFNELSRKRIEEDQLREDQTVSKITRSLERIKEQQSKLNQTEGKTPSALSESAEHFEAIRSGDYYMYEYESDEEEEEVKEDEATVAQEQILHVLSASNKEAETAVVMHKPATASFIEPEHQETITQPPAPHPVPTTTVAALTDLEGGDAATTKPKEESAKKKRKSILIKLRLIGWIVMDYLIDLFTRNSRDYREVSKELAKMKSEDKINQQERIRTETSFEPTSVDRIDELAGGDRQNGHIYARRVSEAFDISERSRFYRLFDSIFYFIMSRSELLCYSAMIINHLTSGALLSLPLPLSIFLWAMLSSRPSRNYWVTILTYTEAMIVVKYIFQFRFYPWNADTTDTRPLAAINIIGINRKEDSASVADLFLLLSLFLHRSILKQLGLWKAEQATPHDSVVADSVAATTTDPVEEEPNSDVETTKIKRNVYFMKPMITFYRQLKQALFVRDVYAPMFFCDFINMIIVIGFYSQFGERAGGNVVQTIKENKVPVAFLVILLVQFVLIIIDRALYLRRNVRGKLFFQLFQVIVVHVWLFFVLPAITRTKFRDNIAAQFWYVFKCIYFGYSSIQVRLGYPKRIAGNFLMKRYNYVNQILYRIYLLIPFLLELRTIMDWMFTDTALGLTSWLQLEDIYSNVYLLKSSRWAEMKYPTKRGVPRPKATKYGVGGSLLALLILLIWFPLLFFSFTSSFYQPNPPIEVNVEIKLGGYLPVYQMTAQDVDLGRFTEADYNSLRASIYSPNIEPAVEDTAYAFLRDFKPDDIYCVNLFATSVNLWEISQPIRDIVVDNLQQNITVPVRFSYTITRNPPGEDDSEDIAAVVSGENTVEIKPEDQDIRKSLVEILINGTEDSQIRPEFTISNLMPRFLHVKPKAKPENIESFRKVFLPEYYANITMGLNRAKSIPNSTEIWWKMSENRTGFKVTPSCLASSNNYLSMIFFNDKISPANISFLTRYGIIGIYISIVSVAASFIRGQLFGTTNTIMFDELPQVDALWHFLNDIYLLRAVREYETENDFFDRLVYIYRDPQVIIGLYTTFVVVVARLLRTVLQTSQTIMFNELPNVERIWHLLRDIYLVREHNMLHIEEQLFAKLIFLYRSPETLIRFTKPKMSGIEKRNWNGFTLVLPSICHCHVAQLAVDALINTFRMKSVRVFDWMSVEPVIAYDPYEGSNRENLAFGIEVYEETNLKLLVIQQRGGIVSGKRQAFVDELLAFFKNEQLKEIVVLTAFNAVERNDAQLTGDQFRYLSTVMNSNQLGWISLEERQDKHHHKVVRDRDRYYIAGGGIANRLFYTAQQSQIPITVLLMFTDVGQELQHANELLVRLNQWKNWRQIEQWQMPASQRAWIETQTVPPIY</sequence>
<dbReference type="GO" id="GO:0005886">
    <property type="term" value="C:plasma membrane"/>
    <property type="evidence" value="ECO:0007669"/>
    <property type="project" value="UniProtKB-SubCell"/>
</dbReference>
<feature type="region of interest" description="Disordered" evidence="10">
    <location>
        <begin position="1456"/>
        <end position="1475"/>
    </location>
</feature>
<feature type="transmembrane region" description="Helical" evidence="11">
    <location>
        <begin position="772"/>
        <end position="794"/>
    </location>
</feature>
<feature type="transmembrane region" description="Helical" evidence="11">
    <location>
        <begin position="232"/>
        <end position="253"/>
    </location>
</feature>
<feature type="transmembrane region" description="Helical" evidence="11">
    <location>
        <begin position="1913"/>
        <end position="1935"/>
    </location>
</feature>
<feature type="transmembrane region" description="Helical" evidence="11">
    <location>
        <begin position="1068"/>
        <end position="1090"/>
    </location>
</feature>
<feature type="transmembrane region" description="Helical" evidence="11">
    <location>
        <begin position="1944"/>
        <end position="1965"/>
    </location>
</feature>
<keyword evidence="4" id="KW-1003">Cell membrane</keyword>
<evidence type="ECO:0000259" key="16">
    <source>
        <dbReference type="Pfam" id="PF24874"/>
    </source>
</evidence>
<evidence type="ECO:0000256" key="1">
    <source>
        <dbReference type="ARBA" id="ARBA00004651"/>
    </source>
</evidence>
<feature type="transmembrane region" description="Helical" evidence="11">
    <location>
        <begin position="666"/>
        <end position="686"/>
    </location>
</feature>
<feature type="transmembrane region" description="Helical" evidence="11">
    <location>
        <begin position="728"/>
        <end position="751"/>
    </location>
</feature>
<dbReference type="InterPro" id="IPR056768">
    <property type="entry name" value="THU_Piezo"/>
</dbReference>
<feature type="transmembrane region" description="Helical" evidence="11">
    <location>
        <begin position="1096"/>
        <end position="1112"/>
    </location>
</feature>
<feature type="transmembrane region" description="Helical" evidence="11">
    <location>
        <begin position="1977"/>
        <end position="1996"/>
    </location>
</feature>
<evidence type="ECO:0000256" key="5">
    <source>
        <dbReference type="ARBA" id="ARBA00022692"/>
    </source>
</evidence>
<feature type="transmembrane region" description="Helical" evidence="11">
    <location>
        <begin position="1712"/>
        <end position="1729"/>
    </location>
</feature>
<organism evidence="17 18">
    <name type="scientific">Adineta ricciae</name>
    <name type="common">Rotifer</name>
    <dbReference type="NCBI Taxonomy" id="249248"/>
    <lineage>
        <taxon>Eukaryota</taxon>
        <taxon>Metazoa</taxon>
        <taxon>Spiralia</taxon>
        <taxon>Gnathifera</taxon>
        <taxon>Rotifera</taxon>
        <taxon>Eurotatoria</taxon>
        <taxon>Bdelloidea</taxon>
        <taxon>Adinetida</taxon>
        <taxon>Adinetidae</taxon>
        <taxon>Adineta</taxon>
    </lineage>
</organism>
<evidence type="ECO:0000256" key="2">
    <source>
        <dbReference type="ARBA" id="ARBA00007821"/>
    </source>
</evidence>
<feature type="domain" description="Piezo non-specific cation channel cap" evidence="12">
    <location>
        <begin position="2147"/>
        <end position="2451"/>
    </location>
</feature>
<feature type="transmembrane region" description="Helical" evidence="11">
    <location>
        <begin position="987"/>
        <end position="1007"/>
    </location>
</feature>
<evidence type="ECO:0000256" key="8">
    <source>
        <dbReference type="ARBA" id="ARBA00023136"/>
    </source>
</evidence>
<feature type="transmembrane region" description="Helical" evidence="11">
    <location>
        <begin position="121"/>
        <end position="140"/>
    </location>
</feature>
<feature type="transmembrane region" description="Helical" evidence="11">
    <location>
        <begin position="610"/>
        <end position="632"/>
    </location>
</feature>
<comment type="similarity">
    <text evidence="2">Belongs to the PIEZO (TC 1.A.75) family.</text>
</comment>
<evidence type="ECO:0000256" key="11">
    <source>
        <dbReference type="SAM" id="Phobius"/>
    </source>
</evidence>
<evidence type="ECO:0000259" key="14">
    <source>
        <dbReference type="Pfam" id="PF23188"/>
    </source>
</evidence>
<dbReference type="InterPro" id="IPR019151">
    <property type="entry name" value="Proteasome_assmbl_chaperone_2"/>
</dbReference>
<name>A0A815MPE1_ADIRI</name>
<accession>A0A815MPE1</accession>
<evidence type="ECO:0000256" key="6">
    <source>
        <dbReference type="ARBA" id="ARBA00022989"/>
    </source>
</evidence>
<evidence type="ECO:0000256" key="9">
    <source>
        <dbReference type="ARBA" id="ARBA00023303"/>
    </source>
</evidence>
<feature type="domain" description="Piezo TM1-24" evidence="15">
    <location>
        <begin position="141"/>
        <end position="800"/>
    </location>
</feature>
<feature type="domain" description="Piezo TM25-28" evidence="13">
    <location>
        <begin position="1226"/>
        <end position="1471"/>
    </location>
</feature>
<dbReference type="InterPro" id="IPR056770">
    <property type="entry name" value="Piezo_THU9_anchor"/>
</dbReference>
<feature type="domain" description="Piezo THU9 and anchor" evidence="16">
    <location>
        <begin position="1872"/>
        <end position="2108"/>
    </location>
</feature>
<keyword evidence="18" id="KW-1185">Reference proteome</keyword>
<dbReference type="InterPro" id="IPR056769">
    <property type="entry name" value="Piezo_TM1-24"/>
</dbReference>
<evidence type="ECO:0000256" key="7">
    <source>
        <dbReference type="ARBA" id="ARBA00023065"/>
    </source>
</evidence>
<feature type="transmembrane region" description="Helical" evidence="11">
    <location>
        <begin position="1244"/>
        <end position="1263"/>
    </location>
</feature>
<feature type="transmembrane region" description="Helical" evidence="11">
    <location>
        <begin position="1874"/>
        <end position="1893"/>
    </location>
</feature>
<evidence type="ECO:0000256" key="3">
    <source>
        <dbReference type="ARBA" id="ARBA00022448"/>
    </source>
</evidence>
<keyword evidence="6 11" id="KW-1133">Transmembrane helix</keyword>
<feature type="transmembrane region" description="Helical" evidence="11">
    <location>
        <begin position="523"/>
        <end position="548"/>
    </location>
</feature>
<evidence type="ECO:0000313" key="17">
    <source>
        <dbReference type="EMBL" id="CAF1419011.1"/>
    </source>
</evidence>
<dbReference type="Pfam" id="PF24871">
    <property type="entry name" value="Piezo_TM1-24"/>
    <property type="match status" value="1"/>
</dbReference>
<feature type="compositionally biased region" description="Polar residues" evidence="10">
    <location>
        <begin position="1459"/>
        <end position="1473"/>
    </location>
</feature>
<dbReference type="Pfam" id="PF15917">
    <property type="entry name" value="Piezo_TM25-28"/>
    <property type="match status" value="1"/>
</dbReference>
<feature type="transmembrane region" description="Helical" evidence="11">
    <location>
        <begin position="415"/>
        <end position="435"/>
    </location>
</feature>
<feature type="transmembrane region" description="Helical" evidence="11">
    <location>
        <begin position="917"/>
        <end position="934"/>
    </location>
</feature>
<evidence type="ECO:0000259" key="15">
    <source>
        <dbReference type="Pfam" id="PF24871"/>
    </source>
</evidence>